<gene>
    <name evidence="1" type="ORF">J8A68_002587</name>
</gene>
<dbReference type="OrthoDB" id="5425374at2759"/>
<organism evidence="1 2">
    <name type="scientific">[Candida] subhashii</name>
    <dbReference type="NCBI Taxonomy" id="561895"/>
    <lineage>
        <taxon>Eukaryota</taxon>
        <taxon>Fungi</taxon>
        <taxon>Dikarya</taxon>
        <taxon>Ascomycota</taxon>
        <taxon>Saccharomycotina</taxon>
        <taxon>Pichiomycetes</taxon>
        <taxon>Debaryomycetaceae</taxon>
        <taxon>Spathaspora</taxon>
    </lineage>
</organism>
<comment type="caution">
    <text evidence="1">The sequence shown here is derived from an EMBL/GenBank/DDBJ whole genome shotgun (WGS) entry which is preliminary data.</text>
</comment>
<protein>
    <submittedName>
        <fullName evidence="1">Uncharacterized protein</fullName>
    </submittedName>
</protein>
<dbReference type="RefSeq" id="XP_049264131.1">
    <property type="nucleotide sequence ID" value="XM_049406354.1"/>
</dbReference>
<accession>A0A8J5QCW3</accession>
<dbReference type="EMBL" id="JAGSYN010000114">
    <property type="protein sequence ID" value="KAG7663899.1"/>
    <property type="molecule type" value="Genomic_DNA"/>
</dbReference>
<dbReference type="Proteomes" id="UP000694255">
    <property type="component" value="Unassembled WGS sequence"/>
</dbReference>
<dbReference type="AlphaFoldDB" id="A0A8J5QCW3"/>
<reference evidence="1 2" key="1">
    <citation type="journal article" date="2021" name="DNA Res.">
        <title>Genome analysis of Candida subhashii reveals its hybrid nature and dual mitochondrial genome conformations.</title>
        <authorList>
            <person name="Mixao V."/>
            <person name="Hegedusova E."/>
            <person name="Saus E."/>
            <person name="Pryszcz L.P."/>
            <person name="Cillingova A."/>
            <person name="Nosek J."/>
            <person name="Gabaldon T."/>
        </authorList>
    </citation>
    <scope>NUCLEOTIDE SEQUENCE [LARGE SCALE GENOMIC DNA]</scope>
    <source>
        <strain evidence="1 2">CBS 10753</strain>
    </source>
</reference>
<sequence length="166" mass="19570">MPKNVNWRNYVDTAWVDRTNIRRSTGYSPQYLVYGFQGYADLNLLLNPIPKKIPLLPLELFRFRFKQLSFRDDQFASASTTLERSRQESKYYQDIKKEIAIPLSVGDYVLTWDKPIKNVIGAKSHKLKERWAGPYRIIDNGDRIYWLSTLDGFKIERGFAREVSKK</sequence>
<evidence type="ECO:0000313" key="2">
    <source>
        <dbReference type="Proteomes" id="UP000694255"/>
    </source>
</evidence>
<evidence type="ECO:0000313" key="1">
    <source>
        <dbReference type="EMBL" id="KAG7663899.1"/>
    </source>
</evidence>
<keyword evidence="2" id="KW-1185">Reference proteome</keyword>
<name>A0A8J5QCW3_9ASCO</name>
<dbReference type="GeneID" id="73469388"/>
<proteinExistence type="predicted"/>